<sequence length="1006" mass="108785">MRSSRVIASVLLATMISTCSNFTVLAANNSDDAIRDKIVNISGQTRYETAVEVSKEWEKADTVVLVNGYNIVDALPASPYAYENDAPILYTESNKLTPATRNQIKKLKASKVIIIGGTGVISSSVEGELKSMSLTVERIGGNDRIETAVAIANKMGKKDEVAIVNGVNGMADALSMAAAAAVNGIPILLTNESGDSLGAGKEIADSSKMQYIIGGEGVVKYSLENTLPNSERIAGSDRNETNGEVLQQFYGNGEFDNLYLTKDGTKKDSDLVDALTVSPLAAKNEGPVMIVGKSLSPKQEKFLKNVTSEQITTVGDGINKFNVLRVFKILEENRIISNVKPIFPDLDDVEAPTIESVQYGGEDLNKIFINYDEMMRTSGKGSITDKSLYEINVDGQGFKPVSKISGAKISSSIGSRKVTITLPQSVSKTITGSNEKSNSGNLQLKVGKVKNAKGKTLDTSALDKSILVERDGKITINSRQPEVMDSRTIDIYINGEFIGVNRVDLSKIYFDLNNENITSGIIGDSNKPEILTAFTRGVSSDVCKLTIIFKNRVFDDEGKSAVLKGIELKEGAIKTKLGTPCDGIKVDIEEGVAPEKPDLPIGDIETEQIPFKDGVDAAEKANYQTKLKNGLSRFAITSKIPNFTSEPIDIGFGEDEKYKDYTINVDNKIPDFIVEVEGMEKTLGETLGSLTNDQKVIIMKILTGKLTPEDEKNPNLPAMKKILEGLQIEIGKMIEQVNNPIIKTIDDKSKTINLTIISPVCPVQGTIDTKTMMGIIGGIIEKNMSTPDKIMDEVKGSLVKVLNVIGPKDVQKVLGEGVDVSYNNGFTQPKNLGEALDNVNSKQLEVIIGKLKLTPGELEIIKGDKSQISTIIKGKINKLDLKDIITLIKAANNCPPILFCSGATNPIVTEDISTKAEGGIRFTSGTLFQQTITVVVELDGKKEETQVVVPGKSISTSVASVVRKTLNKSDANWTKKYEVKETKNKDVILQAKKSGKTGDNLKVTVK</sequence>
<name>A0A6M0H1M5_9CLOT</name>
<dbReference type="EMBL" id="JAAGPU010000011">
    <property type="protein sequence ID" value="NEU04665.1"/>
    <property type="molecule type" value="Genomic_DNA"/>
</dbReference>
<organism evidence="2 3">
    <name type="scientific">Clostridium senegalense</name>
    <dbReference type="NCBI Taxonomy" id="1465809"/>
    <lineage>
        <taxon>Bacteria</taxon>
        <taxon>Bacillati</taxon>
        <taxon>Bacillota</taxon>
        <taxon>Clostridia</taxon>
        <taxon>Eubacteriales</taxon>
        <taxon>Clostridiaceae</taxon>
        <taxon>Clostridium</taxon>
    </lineage>
</organism>
<comment type="caution">
    <text evidence="2">The sequence shown here is derived from an EMBL/GenBank/DDBJ whole genome shotgun (WGS) entry which is preliminary data.</text>
</comment>
<keyword evidence="1" id="KW-0732">Signal</keyword>
<dbReference type="AlphaFoldDB" id="A0A6M0H1M5"/>
<evidence type="ECO:0000313" key="3">
    <source>
        <dbReference type="Proteomes" id="UP000481872"/>
    </source>
</evidence>
<keyword evidence="3" id="KW-1185">Reference proteome</keyword>
<dbReference type="Pfam" id="PF04122">
    <property type="entry name" value="CW_binding_2"/>
    <property type="match status" value="3"/>
</dbReference>
<feature type="chain" id="PRO_5026775469" evidence="1">
    <location>
        <begin position="27"/>
        <end position="1006"/>
    </location>
</feature>
<proteinExistence type="predicted"/>
<gene>
    <name evidence="2" type="ORF">G3M99_07260</name>
</gene>
<dbReference type="InterPro" id="IPR051922">
    <property type="entry name" value="Bact_Sporulation_Assoc"/>
</dbReference>
<evidence type="ECO:0000256" key="1">
    <source>
        <dbReference type="SAM" id="SignalP"/>
    </source>
</evidence>
<dbReference type="Gene3D" id="3.40.50.12090">
    <property type="match status" value="2"/>
</dbReference>
<protein>
    <submittedName>
        <fullName evidence="2">Cell wall-binding repeat-containing protein</fullName>
    </submittedName>
</protein>
<dbReference type="RefSeq" id="WP_199869696.1">
    <property type="nucleotide sequence ID" value="NZ_JAAGPU010000011.1"/>
</dbReference>
<accession>A0A6M0H1M5</accession>
<dbReference type="Proteomes" id="UP000481872">
    <property type="component" value="Unassembled WGS sequence"/>
</dbReference>
<feature type="signal peptide" evidence="1">
    <location>
        <begin position="1"/>
        <end position="26"/>
    </location>
</feature>
<evidence type="ECO:0000313" key="2">
    <source>
        <dbReference type="EMBL" id="NEU04665.1"/>
    </source>
</evidence>
<dbReference type="PANTHER" id="PTHR30032:SF8">
    <property type="entry name" value="GERMINATION-SPECIFIC N-ACETYLMURAMOYL-L-ALANINE AMIDASE"/>
    <property type="match status" value="1"/>
</dbReference>
<reference evidence="2 3" key="1">
    <citation type="submission" date="2020-02" db="EMBL/GenBank/DDBJ databases">
        <title>Genome assembly of a novel Clostridium senegalense strain.</title>
        <authorList>
            <person name="Gupta T.B."/>
            <person name="Jauregui R."/>
            <person name="Maclean P."/>
            <person name="Nawarathana A."/>
            <person name="Brightwell G."/>
        </authorList>
    </citation>
    <scope>NUCLEOTIDE SEQUENCE [LARGE SCALE GENOMIC DNA]</scope>
    <source>
        <strain evidence="2 3">AGRFS4</strain>
    </source>
</reference>
<dbReference type="PANTHER" id="PTHR30032">
    <property type="entry name" value="N-ACETYLMURAMOYL-L-ALANINE AMIDASE-RELATED"/>
    <property type="match status" value="1"/>
</dbReference>
<dbReference type="InterPro" id="IPR007253">
    <property type="entry name" value="Cell_wall-bd_2"/>
</dbReference>